<dbReference type="SUPFAM" id="SSF53448">
    <property type="entry name" value="Nucleotide-diphospho-sugar transferases"/>
    <property type="match status" value="1"/>
</dbReference>
<keyword evidence="7 9" id="KW-0472">Membrane</keyword>
<keyword evidence="4 11" id="KW-0808">Transferase</keyword>
<evidence type="ECO:0000259" key="10">
    <source>
        <dbReference type="Pfam" id="PF00535"/>
    </source>
</evidence>
<comment type="caution">
    <text evidence="11">The sequence shown here is derived from an EMBL/GenBank/DDBJ whole genome shotgun (WGS) entry which is preliminary data.</text>
</comment>
<dbReference type="FunFam" id="3.90.550.10:FF:000079">
    <property type="entry name" value="Probable glycosyl transferase"/>
    <property type="match status" value="1"/>
</dbReference>
<keyword evidence="3" id="KW-0328">Glycosyltransferase</keyword>
<evidence type="ECO:0000256" key="5">
    <source>
        <dbReference type="ARBA" id="ARBA00022692"/>
    </source>
</evidence>
<reference evidence="11 12" key="2">
    <citation type="submission" date="2018-12" db="EMBL/GenBank/DDBJ databases">
        <title>Simiduia agarivorans gen. nov., sp. nov., a marine, agarolytic bacterium isolated from shallow coastal water from Keelung, Taiwan.</title>
        <authorList>
            <person name="Shieh W.Y."/>
        </authorList>
    </citation>
    <scope>NUCLEOTIDE SEQUENCE [LARGE SCALE GENOMIC DNA]</scope>
    <source>
        <strain evidence="11 12">GTF-13</strain>
    </source>
</reference>
<dbReference type="GO" id="GO:0016757">
    <property type="term" value="F:glycosyltransferase activity"/>
    <property type="evidence" value="ECO:0007669"/>
    <property type="project" value="UniProtKB-KW"/>
</dbReference>
<dbReference type="Gene3D" id="3.90.550.10">
    <property type="entry name" value="Spore Coat Polysaccharide Biosynthesis Protein SpsA, Chain A"/>
    <property type="match status" value="1"/>
</dbReference>
<comment type="subcellular location">
    <subcellularLocation>
        <location evidence="1">Cell membrane</location>
        <topology evidence="1">Multi-pass membrane protein</topology>
    </subcellularLocation>
</comment>
<dbReference type="PANTHER" id="PTHR48090:SF1">
    <property type="entry name" value="PROPHAGE BACTOPRENOL GLUCOSYL TRANSFERASE HOMOLOG"/>
    <property type="match status" value="1"/>
</dbReference>
<dbReference type="PANTHER" id="PTHR48090">
    <property type="entry name" value="UNDECAPRENYL-PHOSPHATE 4-DEOXY-4-FORMAMIDO-L-ARABINOSE TRANSFERASE-RELATED"/>
    <property type="match status" value="1"/>
</dbReference>
<accession>A0A3P3VXW5</accession>
<gene>
    <name evidence="11" type="ORF">D0544_09660</name>
</gene>
<dbReference type="GO" id="GO:0005886">
    <property type="term" value="C:plasma membrane"/>
    <property type="evidence" value="ECO:0007669"/>
    <property type="project" value="UniProtKB-SubCell"/>
</dbReference>
<evidence type="ECO:0000256" key="7">
    <source>
        <dbReference type="ARBA" id="ARBA00023136"/>
    </source>
</evidence>
<dbReference type="CDD" id="cd04187">
    <property type="entry name" value="DPM1_like_bac"/>
    <property type="match status" value="1"/>
</dbReference>
<evidence type="ECO:0000256" key="6">
    <source>
        <dbReference type="ARBA" id="ARBA00022989"/>
    </source>
</evidence>
<name>A0A3P3VXW5_9GAMM</name>
<evidence type="ECO:0000256" key="8">
    <source>
        <dbReference type="ARBA" id="ARBA00038152"/>
    </source>
</evidence>
<dbReference type="EMBL" id="QWEZ01000001">
    <property type="protein sequence ID" value="RRJ85513.1"/>
    <property type="molecule type" value="Genomic_DNA"/>
</dbReference>
<dbReference type="Pfam" id="PF00535">
    <property type="entry name" value="Glycos_transf_2"/>
    <property type="match status" value="1"/>
</dbReference>
<dbReference type="InterPro" id="IPR029044">
    <property type="entry name" value="Nucleotide-diphossugar_trans"/>
</dbReference>
<keyword evidence="5 9" id="KW-0812">Transmembrane</keyword>
<keyword evidence="6 9" id="KW-1133">Transmembrane helix</keyword>
<proteinExistence type="inferred from homology"/>
<evidence type="ECO:0000313" key="11">
    <source>
        <dbReference type="EMBL" id="RRJ85513.1"/>
    </source>
</evidence>
<evidence type="ECO:0000256" key="9">
    <source>
        <dbReference type="SAM" id="Phobius"/>
    </source>
</evidence>
<dbReference type="InterPro" id="IPR001173">
    <property type="entry name" value="Glyco_trans_2-like"/>
</dbReference>
<sequence>MISLIVPCFNEQHNLDALYRRLIEVMSAQPLAFELILVNDGSTDQTLQAIQALSRQDKRVRYASFSRNFGHEAASSCGFELARGDAAILLDADLQDPPELIPQMIERWQQGAQVVYGKRTSRSGESLGKRATSYLFYRLLNRLSSTPIPADVGDFRLVDRVVIDHFNALPERNRFVRGMFSWVGFRQEAIPFTREARHQGETKYNWLKLFVLAFDAVTAFSVSPLRLCSLVGLLVTLASFSAAIVVSLQKIFWGMPIPGYAFATAGMFLLGGVQLLFLGMIGEYIGKIYTQVQGRPLYIISETEPSKESTGEPQGAGD</sequence>
<dbReference type="InterPro" id="IPR050256">
    <property type="entry name" value="Glycosyltransferase_2"/>
</dbReference>
<feature type="domain" description="Glycosyltransferase 2-like" evidence="10">
    <location>
        <begin position="3"/>
        <end position="164"/>
    </location>
</feature>
<reference evidence="11 12" key="1">
    <citation type="submission" date="2018-08" db="EMBL/GenBank/DDBJ databases">
        <authorList>
            <person name="Khan S.A."/>
        </authorList>
    </citation>
    <scope>NUCLEOTIDE SEQUENCE [LARGE SCALE GENOMIC DNA]</scope>
    <source>
        <strain evidence="11 12">GTF-13</strain>
    </source>
</reference>
<evidence type="ECO:0000256" key="2">
    <source>
        <dbReference type="ARBA" id="ARBA00022475"/>
    </source>
</evidence>
<organism evidence="11 12">
    <name type="scientific">Aestuariirhabdus litorea</name>
    <dbReference type="NCBI Taxonomy" id="2528527"/>
    <lineage>
        <taxon>Bacteria</taxon>
        <taxon>Pseudomonadati</taxon>
        <taxon>Pseudomonadota</taxon>
        <taxon>Gammaproteobacteria</taxon>
        <taxon>Oceanospirillales</taxon>
        <taxon>Aestuariirhabdaceae</taxon>
        <taxon>Aestuariirhabdus</taxon>
    </lineage>
</organism>
<keyword evidence="12" id="KW-1185">Reference proteome</keyword>
<comment type="similarity">
    <text evidence="8">Belongs to the glycosyltransferase 2 family. GtrB subfamily.</text>
</comment>
<dbReference type="AlphaFoldDB" id="A0A3P3VXW5"/>
<dbReference type="Proteomes" id="UP000280792">
    <property type="component" value="Unassembled WGS sequence"/>
</dbReference>
<evidence type="ECO:0000256" key="3">
    <source>
        <dbReference type="ARBA" id="ARBA00022676"/>
    </source>
</evidence>
<evidence type="ECO:0000313" key="12">
    <source>
        <dbReference type="Proteomes" id="UP000280792"/>
    </source>
</evidence>
<feature type="transmembrane region" description="Helical" evidence="9">
    <location>
        <begin position="260"/>
        <end position="281"/>
    </location>
</feature>
<evidence type="ECO:0000256" key="1">
    <source>
        <dbReference type="ARBA" id="ARBA00004651"/>
    </source>
</evidence>
<protein>
    <submittedName>
        <fullName evidence="11">Glycosyltransferase</fullName>
    </submittedName>
</protein>
<evidence type="ECO:0000256" key="4">
    <source>
        <dbReference type="ARBA" id="ARBA00022679"/>
    </source>
</evidence>
<feature type="transmembrane region" description="Helical" evidence="9">
    <location>
        <begin position="229"/>
        <end position="248"/>
    </location>
</feature>
<keyword evidence="2" id="KW-1003">Cell membrane</keyword>